<evidence type="ECO:0000313" key="4">
    <source>
        <dbReference type="EMBL" id="GFH45284.1"/>
    </source>
</evidence>
<evidence type="ECO:0000313" key="5">
    <source>
        <dbReference type="Proteomes" id="UP001054902"/>
    </source>
</evidence>
<dbReference type="InterPro" id="IPR036291">
    <property type="entry name" value="NAD(P)-bd_dom_sf"/>
</dbReference>
<dbReference type="PANTHER" id="PTHR43207">
    <property type="entry name" value="AROGENATE DEHYDROGENASE-RELATED"/>
    <property type="match status" value="1"/>
</dbReference>
<dbReference type="GO" id="GO:0006571">
    <property type="term" value="P:tyrosine biosynthetic process"/>
    <property type="evidence" value="ECO:0007669"/>
    <property type="project" value="InterPro"/>
</dbReference>
<name>A0AAD3CI82_9STRA</name>
<dbReference type="SUPFAM" id="SSF51735">
    <property type="entry name" value="NAD(P)-binding Rossmann-fold domains"/>
    <property type="match status" value="1"/>
</dbReference>
<dbReference type="Pfam" id="PF03807">
    <property type="entry name" value="F420_oxidored"/>
    <property type="match status" value="1"/>
</dbReference>
<dbReference type="GO" id="GO:0033730">
    <property type="term" value="F:arogenate dehydrogenase (NADP+) activity"/>
    <property type="evidence" value="ECO:0007669"/>
    <property type="project" value="InterPro"/>
</dbReference>
<proteinExistence type="predicted"/>
<reference evidence="4 5" key="1">
    <citation type="journal article" date="2021" name="Sci. Rep.">
        <title>The genome of the diatom Chaetoceros tenuissimus carries an ancient integrated fragment of an extant virus.</title>
        <authorList>
            <person name="Hongo Y."/>
            <person name="Kimura K."/>
            <person name="Takaki Y."/>
            <person name="Yoshida Y."/>
            <person name="Baba S."/>
            <person name="Kobayashi G."/>
            <person name="Nagasaki K."/>
            <person name="Hano T."/>
            <person name="Tomaru Y."/>
        </authorList>
    </citation>
    <scope>NUCLEOTIDE SEQUENCE [LARGE SCALE GENOMIC DNA]</scope>
    <source>
        <strain evidence="4 5">NIES-3715</strain>
    </source>
</reference>
<protein>
    <submittedName>
        <fullName evidence="4">Arogenate dehydrogenase (NADP+), plant</fullName>
    </submittedName>
</protein>
<feature type="chain" id="PRO_5042052274" evidence="2">
    <location>
        <begin position="34"/>
        <end position="419"/>
    </location>
</feature>
<dbReference type="InterPro" id="IPR045011">
    <property type="entry name" value="TYRAAT1/2"/>
</dbReference>
<comment type="caution">
    <text evidence="4">The sequence shown here is derived from an EMBL/GenBank/DDBJ whole genome shotgun (WGS) entry which is preliminary data.</text>
</comment>
<dbReference type="Gene3D" id="3.40.50.720">
    <property type="entry name" value="NAD(P)-binding Rossmann-like Domain"/>
    <property type="match status" value="1"/>
</dbReference>
<keyword evidence="5" id="KW-1185">Reference proteome</keyword>
<dbReference type="Pfam" id="PF26213">
    <property type="entry name" value="TYRAAT1_C"/>
    <property type="match status" value="1"/>
</dbReference>
<sequence length="419" mass="46903">MATPIFKNPFKPSATSLFIKLLIFCSIITASSSFVPSNNSGIAQQQLSNTTQKMSSDEKNLIQPAPGKIEHLKSKEAALARLLAEVRREKLECLRSRPLTIGIVGFGRFGQFIAETFAKHGTVVATSRSDYTDLAKGMGVEYIPLSDPEAFLEKDLDVIVLATSIVSFEGTVKNLLPSLNKYIEKSGNGRGPLIVDVLSVKDYPRKILLDLLPKECDILCTHPMFGPDSGKYGWHGLNFVYERTRIDGVILDQKSEAKKGRTMSKEVVLEENTDESFVEEGTGKIHSVHENSEAHIEGMDRIERFLSIWEEEGCRMVPLSCRDHDIYAANSQFITHLMGRILGTQGLEPTPIDTKGFDSVLKVVDSTTADSFDLFYGLYKYNQNSMDTIVNLRQSMEDVVERLKEMELNDKPLFYLSRL</sequence>
<keyword evidence="2" id="KW-0732">Signal</keyword>
<keyword evidence="1" id="KW-0560">Oxidoreductase</keyword>
<dbReference type="AlphaFoldDB" id="A0AAD3CI82"/>
<dbReference type="GO" id="GO:0008977">
    <property type="term" value="F:prephenate dehydrogenase (NAD+) activity"/>
    <property type="evidence" value="ECO:0007669"/>
    <property type="project" value="InterPro"/>
</dbReference>
<dbReference type="InterPro" id="IPR028939">
    <property type="entry name" value="P5C_Rdtase_cat_N"/>
</dbReference>
<dbReference type="EMBL" id="BLLK01000020">
    <property type="protein sequence ID" value="GFH45284.1"/>
    <property type="molecule type" value="Genomic_DNA"/>
</dbReference>
<gene>
    <name evidence="4" type="ORF">CTEN210_01758</name>
</gene>
<dbReference type="PANTHER" id="PTHR43207:SF4">
    <property type="entry name" value="AROGENATE DEHYDROGENASE 2, CHLOROPLASTIC"/>
    <property type="match status" value="1"/>
</dbReference>
<dbReference type="PROSITE" id="PS51176">
    <property type="entry name" value="PDH_ADH"/>
    <property type="match status" value="1"/>
</dbReference>
<dbReference type="Proteomes" id="UP001054902">
    <property type="component" value="Unassembled WGS sequence"/>
</dbReference>
<dbReference type="GO" id="GO:0004665">
    <property type="term" value="F:prephenate dehydrogenase (NADP+) activity"/>
    <property type="evidence" value="ECO:0007669"/>
    <property type="project" value="InterPro"/>
</dbReference>
<evidence type="ECO:0000256" key="1">
    <source>
        <dbReference type="ARBA" id="ARBA00023002"/>
    </source>
</evidence>
<dbReference type="InterPro" id="IPR059064">
    <property type="entry name" value="TYRAAT2_C"/>
</dbReference>
<organism evidence="4 5">
    <name type="scientific">Chaetoceros tenuissimus</name>
    <dbReference type="NCBI Taxonomy" id="426638"/>
    <lineage>
        <taxon>Eukaryota</taxon>
        <taxon>Sar</taxon>
        <taxon>Stramenopiles</taxon>
        <taxon>Ochrophyta</taxon>
        <taxon>Bacillariophyta</taxon>
        <taxon>Coscinodiscophyceae</taxon>
        <taxon>Chaetocerotophycidae</taxon>
        <taxon>Chaetocerotales</taxon>
        <taxon>Chaetocerotaceae</taxon>
        <taxon>Chaetoceros</taxon>
    </lineage>
</organism>
<dbReference type="InterPro" id="IPR003099">
    <property type="entry name" value="Prephen_DH"/>
</dbReference>
<feature type="signal peptide" evidence="2">
    <location>
        <begin position="1"/>
        <end position="33"/>
    </location>
</feature>
<feature type="domain" description="Prephenate/arogenate dehydrogenase" evidence="3">
    <location>
        <begin position="99"/>
        <end position="419"/>
    </location>
</feature>
<evidence type="ECO:0000259" key="3">
    <source>
        <dbReference type="PROSITE" id="PS51176"/>
    </source>
</evidence>
<accession>A0AAD3CI82</accession>
<evidence type="ECO:0000256" key="2">
    <source>
        <dbReference type="SAM" id="SignalP"/>
    </source>
</evidence>